<evidence type="ECO:0000256" key="6">
    <source>
        <dbReference type="ARBA" id="ARBA00022824"/>
    </source>
</evidence>
<dbReference type="STRING" id="2018661.A0A2A2JJ41"/>
<feature type="region of interest" description="Disordered" evidence="11">
    <location>
        <begin position="270"/>
        <end position="358"/>
    </location>
</feature>
<dbReference type="Pfam" id="PF03839">
    <property type="entry name" value="Sec62"/>
    <property type="match status" value="1"/>
</dbReference>
<evidence type="ECO:0000256" key="9">
    <source>
        <dbReference type="ARBA" id="ARBA00023010"/>
    </source>
</evidence>
<evidence type="ECO:0000256" key="3">
    <source>
        <dbReference type="ARBA" id="ARBA00021257"/>
    </source>
</evidence>
<feature type="compositionally biased region" description="Basic and acidic residues" evidence="11">
    <location>
        <begin position="98"/>
        <end position="123"/>
    </location>
</feature>
<organism evidence="13 14">
    <name type="scientific">Diploscapter pachys</name>
    <dbReference type="NCBI Taxonomy" id="2018661"/>
    <lineage>
        <taxon>Eukaryota</taxon>
        <taxon>Metazoa</taxon>
        <taxon>Ecdysozoa</taxon>
        <taxon>Nematoda</taxon>
        <taxon>Chromadorea</taxon>
        <taxon>Rhabditida</taxon>
        <taxon>Rhabditina</taxon>
        <taxon>Rhabditomorpha</taxon>
        <taxon>Rhabditoidea</taxon>
        <taxon>Rhabditidae</taxon>
        <taxon>Diploscapter</taxon>
    </lineage>
</organism>
<evidence type="ECO:0000256" key="4">
    <source>
        <dbReference type="ARBA" id="ARBA00022448"/>
    </source>
</evidence>
<dbReference type="PANTHER" id="PTHR12443">
    <property type="entry name" value="TRANSLOCATION PROTEIN SEC62"/>
    <property type="match status" value="1"/>
</dbReference>
<keyword evidence="7" id="KW-0653">Protein transport</keyword>
<keyword evidence="5 12" id="KW-0812">Transmembrane</keyword>
<evidence type="ECO:0000256" key="2">
    <source>
        <dbReference type="ARBA" id="ARBA00010604"/>
    </source>
</evidence>
<dbReference type="EMBL" id="LIAE01010403">
    <property type="protein sequence ID" value="PAV61621.1"/>
    <property type="molecule type" value="Genomic_DNA"/>
</dbReference>
<dbReference type="GO" id="GO:0031204">
    <property type="term" value="P:post-translational protein targeting to membrane, translocation"/>
    <property type="evidence" value="ECO:0007669"/>
    <property type="project" value="TreeGrafter"/>
</dbReference>
<feature type="compositionally biased region" description="Acidic residues" evidence="11">
    <location>
        <begin position="285"/>
        <end position="305"/>
    </location>
</feature>
<dbReference type="AlphaFoldDB" id="A0A2A2JJ41"/>
<keyword evidence="14" id="KW-1185">Reference proteome</keyword>
<evidence type="ECO:0000256" key="11">
    <source>
        <dbReference type="SAM" id="MobiDB-lite"/>
    </source>
</evidence>
<reference evidence="13 14" key="1">
    <citation type="journal article" date="2017" name="Curr. Biol.">
        <title>Genome architecture and evolution of a unichromosomal asexual nematode.</title>
        <authorList>
            <person name="Fradin H."/>
            <person name="Zegar C."/>
            <person name="Gutwein M."/>
            <person name="Lucas J."/>
            <person name="Kovtun M."/>
            <person name="Corcoran D."/>
            <person name="Baugh L.R."/>
            <person name="Kiontke K."/>
            <person name="Gunsalus K."/>
            <person name="Fitch D.H."/>
            <person name="Piano F."/>
        </authorList>
    </citation>
    <scope>NUCLEOTIDE SEQUENCE [LARGE SCALE GENOMIC DNA]</scope>
    <source>
        <strain evidence="13">PF1309</strain>
    </source>
</reference>
<evidence type="ECO:0000256" key="7">
    <source>
        <dbReference type="ARBA" id="ARBA00022927"/>
    </source>
</evidence>
<feature type="transmembrane region" description="Helical" evidence="12">
    <location>
        <begin position="178"/>
        <end position="198"/>
    </location>
</feature>
<comment type="caution">
    <text evidence="13">The sequence shown here is derived from an EMBL/GenBank/DDBJ whole genome shotgun (WGS) entry which is preliminary data.</text>
</comment>
<dbReference type="PANTHER" id="PTHR12443:SF9">
    <property type="entry name" value="TRANSLOCATION PROTEIN SEC62"/>
    <property type="match status" value="1"/>
</dbReference>
<sequence length="358" mass="41462">MARRRQRNEPDEENMNKEQFEWAKYVRFNTPTQQTKFEGNDVHYFTGREAVDTLFDSKYGTKAKGTPRFQNRQQVVDFMKEMLVNKCFFRVRKLVPRKKEEPAPGGGDKKSPRKDKESKKTADEATETEVDDKEKDKKEEEKKKKKIKLEVHNTQVFNDDKDVYVWVFDPTPFWKKCVGLLILVGCIAGCLFPLWPIWLRQGVYYVSLAGIFAFCLLIAVAIIRTIIFGAIWAATMGRHNLWILPNLTEDCGFFESFKPFYTYEYCPPGEKKDKKKDKKKKAKDSDDEKENEEENENENGAEDVPEPSKGSKNASQEGSARNTDDEFSMGSATESEQLSTEPPSPEQKLTKRRKAKLR</sequence>
<keyword evidence="9" id="KW-0811">Translocation</keyword>
<evidence type="ECO:0000256" key="8">
    <source>
        <dbReference type="ARBA" id="ARBA00022989"/>
    </source>
</evidence>
<keyword evidence="10 12" id="KW-0472">Membrane</keyword>
<gene>
    <name evidence="13" type="ORF">WR25_00651</name>
</gene>
<dbReference type="InterPro" id="IPR004728">
    <property type="entry name" value="Sec62"/>
</dbReference>
<feature type="region of interest" description="Disordered" evidence="11">
    <location>
        <begin position="98"/>
        <end position="144"/>
    </location>
</feature>
<feature type="compositionally biased region" description="Polar residues" evidence="11">
    <location>
        <begin position="310"/>
        <end position="321"/>
    </location>
</feature>
<evidence type="ECO:0000313" key="14">
    <source>
        <dbReference type="Proteomes" id="UP000218231"/>
    </source>
</evidence>
<name>A0A2A2JJ41_9BILA</name>
<keyword evidence="6" id="KW-0256">Endoplasmic reticulum</keyword>
<proteinExistence type="inferred from homology"/>
<dbReference type="GO" id="GO:0005789">
    <property type="term" value="C:endoplasmic reticulum membrane"/>
    <property type="evidence" value="ECO:0007669"/>
    <property type="project" value="UniProtKB-SubCell"/>
</dbReference>
<feature type="compositionally biased region" description="Polar residues" evidence="11">
    <location>
        <begin position="330"/>
        <end position="341"/>
    </location>
</feature>
<feature type="compositionally biased region" description="Basic residues" evidence="11">
    <location>
        <begin position="273"/>
        <end position="282"/>
    </location>
</feature>
<comment type="similarity">
    <text evidence="2">Belongs to the SEC62 family.</text>
</comment>
<evidence type="ECO:0000256" key="10">
    <source>
        <dbReference type="ARBA" id="ARBA00023136"/>
    </source>
</evidence>
<feature type="transmembrane region" description="Helical" evidence="12">
    <location>
        <begin position="204"/>
        <end position="234"/>
    </location>
</feature>
<protein>
    <recommendedName>
        <fullName evidence="3">Translocation protein SEC62</fullName>
    </recommendedName>
</protein>
<evidence type="ECO:0000256" key="12">
    <source>
        <dbReference type="SAM" id="Phobius"/>
    </source>
</evidence>
<keyword evidence="8 12" id="KW-1133">Transmembrane helix</keyword>
<comment type="subcellular location">
    <subcellularLocation>
        <location evidence="1">Endoplasmic reticulum membrane</location>
        <topology evidence="1">Multi-pass membrane protein</topology>
    </subcellularLocation>
</comment>
<dbReference type="Proteomes" id="UP000218231">
    <property type="component" value="Unassembled WGS sequence"/>
</dbReference>
<dbReference type="OrthoDB" id="200187at2759"/>
<accession>A0A2A2JJ41</accession>
<evidence type="ECO:0000313" key="13">
    <source>
        <dbReference type="EMBL" id="PAV61621.1"/>
    </source>
</evidence>
<feature type="compositionally biased region" description="Basic and acidic residues" evidence="11">
    <location>
        <begin position="132"/>
        <end position="142"/>
    </location>
</feature>
<evidence type="ECO:0000256" key="5">
    <source>
        <dbReference type="ARBA" id="ARBA00022692"/>
    </source>
</evidence>
<evidence type="ECO:0000256" key="1">
    <source>
        <dbReference type="ARBA" id="ARBA00004477"/>
    </source>
</evidence>
<keyword evidence="4" id="KW-0813">Transport</keyword>